<keyword evidence="1" id="KW-0732">Signal</keyword>
<feature type="chain" id="PRO_5013097372" description="Lipoprotein" evidence="1">
    <location>
        <begin position="23"/>
        <end position="180"/>
    </location>
</feature>
<evidence type="ECO:0000313" key="3">
    <source>
        <dbReference type="Proteomes" id="UP000196102"/>
    </source>
</evidence>
<accession>A0A1Z8AV74</accession>
<reference evidence="3" key="1">
    <citation type="journal article" date="2017" name="Proc. Natl. Acad. Sci. U.S.A.">
        <title>Simulation of Deepwater Horizon oil plume reveals substrate specialization within a complex community of hydrocarbon-degraders.</title>
        <authorList>
            <person name="Hu P."/>
            <person name="Dubinsky E.A."/>
            <person name="Probst A.J."/>
            <person name="Wang J."/>
            <person name="Sieber C.M.K."/>
            <person name="Tom L.M."/>
            <person name="Gardinali P."/>
            <person name="Banfield J.F."/>
            <person name="Atlas R.M."/>
            <person name="Andersen G.L."/>
        </authorList>
    </citation>
    <scope>NUCLEOTIDE SEQUENCE [LARGE SCALE GENOMIC DNA]</scope>
</reference>
<evidence type="ECO:0000256" key="1">
    <source>
        <dbReference type="SAM" id="SignalP"/>
    </source>
</evidence>
<organism evidence="2 3">
    <name type="scientific">Nonlabens dokdonensis</name>
    <dbReference type="NCBI Taxonomy" id="328515"/>
    <lineage>
        <taxon>Bacteria</taxon>
        <taxon>Pseudomonadati</taxon>
        <taxon>Bacteroidota</taxon>
        <taxon>Flavobacteriia</taxon>
        <taxon>Flavobacteriales</taxon>
        <taxon>Flavobacteriaceae</taxon>
        <taxon>Nonlabens</taxon>
    </lineage>
</organism>
<sequence>MKTFKSILVLAFVIVASISCDSDDDNDTMGSGNGTGSLSYDGNEYALDKGSLINYGGSGNSFNFDITLGSPSLTLDQFGDFDGTGEVVYFELWTDQQSGLKSGTYNFDASSRSDFTFTIADVGIGCNQNGTCTFEDAARTGSVTINKNGDSYDLIFNFTTNTGELITGNYNGSLRSFSDI</sequence>
<gene>
    <name evidence="2" type="ORF">A9Q93_08480</name>
</gene>
<dbReference type="PROSITE" id="PS51257">
    <property type="entry name" value="PROKAR_LIPOPROTEIN"/>
    <property type="match status" value="1"/>
</dbReference>
<protein>
    <recommendedName>
        <fullName evidence="4">Lipoprotein</fullName>
    </recommendedName>
</protein>
<name>A0A1Z8AV74_9FLAO</name>
<dbReference type="RefSeq" id="WP_303686988.1">
    <property type="nucleotide sequence ID" value="NZ_CAJXYO010000002.1"/>
</dbReference>
<dbReference type="AlphaFoldDB" id="A0A1Z8AV74"/>
<dbReference type="Proteomes" id="UP000196102">
    <property type="component" value="Unassembled WGS sequence"/>
</dbReference>
<feature type="signal peptide" evidence="1">
    <location>
        <begin position="1"/>
        <end position="22"/>
    </location>
</feature>
<evidence type="ECO:0000313" key="2">
    <source>
        <dbReference type="EMBL" id="OUS14232.1"/>
    </source>
</evidence>
<proteinExistence type="predicted"/>
<dbReference type="EMBL" id="MAAX01000128">
    <property type="protein sequence ID" value="OUS14232.1"/>
    <property type="molecule type" value="Genomic_DNA"/>
</dbReference>
<comment type="caution">
    <text evidence="2">The sequence shown here is derived from an EMBL/GenBank/DDBJ whole genome shotgun (WGS) entry which is preliminary data.</text>
</comment>
<evidence type="ECO:0008006" key="4">
    <source>
        <dbReference type="Google" id="ProtNLM"/>
    </source>
</evidence>